<dbReference type="InterPro" id="IPR052860">
    <property type="entry name" value="NRL-GPCR1"/>
</dbReference>
<evidence type="ECO:0000313" key="3">
    <source>
        <dbReference type="Proteomes" id="UP001328107"/>
    </source>
</evidence>
<comment type="caution">
    <text evidence="2">The sequence shown here is derived from an EMBL/GenBank/DDBJ whole genome shotgun (WGS) entry which is preliminary data.</text>
</comment>
<reference evidence="3" key="1">
    <citation type="submission" date="2022-10" db="EMBL/GenBank/DDBJ databases">
        <title>Genome assembly of Pristionchus species.</title>
        <authorList>
            <person name="Yoshida K."/>
            <person name="Sommer R.J."/>
        </authorList>
    </citation>
    <scope>NUCLEOTIDE SEQUENCE [LARGE SCALE GENOMIC DNA]</scope>
    <source>
        <strain evidence="3">RS5460</strain>
    </source>
</reference>
<dbReference type="PANTHER" id="PTHR47521">
    <property type="entry name" value="SERPENTINE RECEPTOR, CLASS E (EPSILON)-RELATED"/>
    <property type="match status" value="1"/>
</dbReference>
<keyword evidence="3" id="KW-1185">Reference proteome</keyword>
<feature type="non-terminal residue" evidence="2">
    <location>
        <position position="1"/>
    </location>
</feature>
<proteinExistence type="predicted"/>
<protein>
    <recommendedName>
        <fullName evidence="4">G protein-coupled receptor</fullName>
    </recommendedName>
</protein>
<sequence>GPTVNGRQLYITSTIMQRISLSLLAIFDCLDVLLVICAFLRSSKLYNKSFAKSTLGTRYQVKEVSSLTRVLIPVCCSSLIVRFTVIVLAYFAFGNERVIDLLFTIIRFCCTAEAIIESIVLLSRHRLLRRRVTQMLGLPMREVKVAIERDPEAIADVYFDIFNQGMEAK</sequence>
<dbReference type="Proteomes" id="UP001328107">
    <property type="component" value="Unassembled WGS sequence"/>
</dbReference>
<dbReference type="PANTHER" id="PTHR47521:SF7">
    <property type="entry name" value="SERPENTINE RECEPTOR CLASS EPSILON-6"/>
    <property type="match status" value="1"/>
</dbReference>
<gene>
    <name evidence="2" type="ORF">PMAYCL1PPCAC_14850</name>
</gene>
<keyword evidence="1" id="KW-0472">Membrane</keyword>
<feature type="transmembrane region" description="Helical" evidence="1">
    <location>
        <begin position="70"/>
        <end position="93"/>
    </location>
</feature>
<evidence type="ECO:0000313" key="2">
    <source>
        <dbReference type="EMBL" id="GMR44655.1"/>
    </source>
</evidence>
<dbReference type="AlphaFoldDB" id="A0AAN5HXF8"/>
<feature type="transmembrane region" description="Helical" evidence="1">
    <location>
        <begin position="99"/>
        <end position="122"/>
    </location>
</feature>
<feature type="non-terminal residue" evidence="2">
    <location>
        <position position="169"/>
    </location>
</feature>
<organism evidence="2 3">
    <name type="scientific">Pristionchus mayeri</name>
    <dbReference type="NCBI Taxonomy" id="1317129"/>
    <lineage>
        <taxon>Eukaryota</taxon>
        <taxon>Metazoa</taxon>
        <taxon>Ecdysozoa</taxon>
        <taxon>Nematoda</taxon>
        <taxon>Chromadorea</taxon>
        <taxon>Rhabditida</taxon>
        <taxon>Rhabditina</taxon>
        <taxon>Diplogasteromorpha</taxon>
        <taxon>Diplogasteroidea</taxon>
        <taxon>Neodiplogasteridae</taxon>
        <taxon>Pristionchus</taxon>
    </lineage>
</organism>
<evidence type="ECO:0000256" key="1">
    <source>
        <dbReference type="SAM" id="Phobius"/>
    </source>
</evidence>
<dbReference type="EMBL" id="BTRK01000004">
    <property type="protein sequence ID" value="GMR44655.1"/>
    <property type="molecule type" value="Genomic_DNA"/>
</dbReference>
<feature type="transmembrane region" description="Helical" evidence="1">
    <location>
        <begin position="19"/>
        <end position="40"/>
    </location>
</feature>
<name>A0AAN5HXF8_9BILA</name>
<accession>A0AAN5HXF8</accession>
<keyword evidence="1" id="KW-1133">Transmembrane helix</keyword>
<evidence type="ECO:0008006" key="4">
    <source>
        <dbReference type="Google" id="ProtNLM"/>
    </source>
</evidence>
<keyword evidence="1" id="KW-0812">Transmembrane</keyword>